<keyword evidence="2" id="KW-0732">Signal</keyword>
<evidence type="ECO:0000256" key="2">
    <source>
        <dbReference type="SAM" id="SignalP"/>
    </source>
</evidence>
<name>A0A812CUW2_ACAPH</name>
<accession>A0A812CUW2</accession>
<organism evidence="3 4">
    <name type="scientific">Acanthosepion pharaonis</name>
    <name type="common">Pharaoh cuttlefish</name>
    <name type="synonym">Sepia pharaonis</name>
    <dbReference type="NCBI Taxonomy" id="158019"/>
    <lineage>
        <taxon>Eukaryota</taxon>
        <taxon>Metazoa</taxon>
        <taxon>Spiralia</taxon>
        <taxon>Lophotrochozoa</taxon>
        <taxon>Mollusca</taxon>
        <taxon>Cephalopoda</taxon>
        <taxon>Coleoidea</taxon>
        <taxon>Decapodiformes</taxon>
        <taxon>Sepiida</taxon>
        <taxon>Sepiina</taxon>
        <taxon>Sepiidae</taxon>
        <taxon>Acanthosepion</taxon>
    </lineage>
</organism>
<feature type="transmembrane region" description="Helical" evidence="1">
    <location>
        <begin position="194"/>
        <end position="226"/>
    </location>
</feature>
<sequence length="339" mass="38365">MKPILFLLCSFLSFFLSPSLSPSNRVWSASSSFLPKGGEVVFSSFAIIPYLLTLEFQVSINSSGNFKYLSILQGISNVCRFFTTPSLPSLSPSVTTHSLHLSLLYLHFSLTTLATFISFLFLYSSYTSPPLLSTLSLLIFSIYTFPLSPTLKFLPLSPSFLKNNSLSLSSASKSPFSPLIENSLSFFNLHLSPLLLFSLPLTLFFSSSSISLSTLATLSPLYYFLFPSLHARLFCSIFLSLSTFFFTLFFLPYSPLSFSLSLIFITLSLFLFLFLFPPPNFYPFFSFSLRRLYQILHFYNHLLPTQENKTHDVCIQLLFIVIACILFDFTSFSLPLFSF</sequence>
<dbReference type="Proteomes" id="UP000597762">
    <property type="component" value="Unassembled WGS sequence"/>
</dbReference>
<evidence type="ECO:0000256" key="1">
    <source>
        <dbReference type="SAM" id="Phobius"/>
    </source>
</evidence>
<comment type="caution">
    <text evidence="3">The sequence shown here is derived from an EMBL/GenBank/DDBJ whole genome shotgun (WGS) entry which is preliminary data.</text>
</comment>
<feature type="transmembrane region" description="Helical" evidence="1">
    <location>
        <begin position="317"/>
        <end position="337"/>
    </location>
</feature>
<keyword evidence="1" id="KW-0472">Membrane</keyword>
<gene>
    <name evidence="3" type="ORF">SPHA_42125</name>
</gene>
<feature type="chain" id="PRO_5032468352" evidence="2">
    <location>
        <begin position="22"/>
        <end position="339"/>
    </location>
</feature>
<keyword evidence="1" id="KW-0812">Transmembrane</keyword>
<dbReference type="EMBL" id="CAHIKZ030002044">
    <property type="protein sequence ID" value="CAE1280085.1"/>
    <property type="molecule type" value="Genomic_DNA"/>
</dbReference>
<reference evidence="3" key="1">
    <citation type="submission" date="2021-01" db="EMBL/GenBank/DDBJ databases">
        <authorList>
            <person name="Li R."/>
            <person name="Bekaert M."/>
        </authorList>
    </citation>
    <scope>NUCLEOTIDE SEQUENCE</scope>
    <source>
        <strain evidence="3">Farmed</strain>
    </source>
</reference>
<proteinExistence type="predicted"/>
<evidence type="ECO:0000313" key="4">
    <source>
        <dbReference type="Proteomes" id="UP000597762"/>
    </source>
</evidence>
<feature type="transmembrane region" description="Helical" evidence="1">
    <location>
        <begin position="233"/>
        <end position="251"/>
    </location>
</feature>
<feature type="transmembrane region" description="Helical" evidence="1">
    <location>
        <begin position="130"/>
        <end position="148"/>
    </location>
</feature>
<feature type="transmembrane region" description="Helical" evidence="1">
    <location>
        <begin position="103"/>
        <end position="123"/>
    </location>
</feature>
<evidence type="ECO:0000313" key="3">
    <source>
        <dbReference type="EMBL" id="CAE1280085.1"/>
    </source>
</evidence>
<keyword evidence="4" id="KW-1185">Reference proteome</keyword>
<dbReference type="AlphaFoldDB" id="A0A812CUW2"/>
<keyword evidence="1" id="KW-1133">Transmembrane helix</keyword>
<feature type="transmembrane region" description="Helical" evidence="1">
    <location>
        <begin position="38"/>
        <end position="54"/>
    </location>
</feature>
<feature type="transmembrane region" description="Helical" evidence="1">
    <location>
        <begin position="257"/>
        <end position="276"/>
    </location>
</feature>
<feature type="signal peptide" evidence="2">
    <location>
        <begin position="1"/>
        <end position="21"/>
    </location>
</feature>
<protein>
    <submittedName>
        <fullName evidence="3">Uncharacterized protein</fullName>
    </submittedName>
</protein>